<keyword evidence="4" id="KW-1185">Reference proteome</keyword>
<reference evidence="4" key="1">
    <citation type="journal article" date="2013" name="Nature">
        <title>Pan genome of the phytoplankton Emiliania underpins its global distribution.</title>
        <authorList>
            <person name="Read B.A."/>
            <person name="Kegel J."/>
            <person name="Klute M.J."/>
            <person name="Kuo A."/>
            <person name="Lefebvre S.C."/>
            <person name="Maumus F."/>
            <person name="Mayer C."/>
            <person name="Miller J."/>
            <person name="Monier A."/>
            <person name="Salamov A."/>
            <person name="Young J."/>
            <person name="Aguilar M."/>
            <person name="Claverie J.M."/>
            <person name="Frickenhaus S."/>
            <person name="Gonzalez K."/>
            <person name="Herman E.K."/>
            <person name="Lin Y.C."/>
            <person name="Napier J."/>
            <person name="Ogata H."/>
            <person name="Sarno A.F."/>
            <person name="Shmutz J."/>
            <person name="Schroeder D."/>
            <person name="de Vargas C."/>
            <person name="Verret F."/>
            <person name="von Dassow P."/>
            <person name="Valentin K."/>
            <person name="Van de Peer Y."/>
            <person name="Wheeler G."/>
            <person name="Dacks J.B."/>
            <person name="Delwiche C.F."/>
            <person name="Dyhrman S.T."/>
            <person name="Glockner G."/>
            <person name="John U."/>
            <person name="Richards T."/>
            <person name="Worden A.Z."/>
            <person name="Zhang X."/>
            <person name="Grigoriev I.V."/>
            <person name="Allen A.E."/>
            <person name="Bidle K."/>
            <person name="Borodovsky M."/>
            <person name="Bowler C."/>
            <person name="Brownlee C."/>
            <person name="Cock J.M."/>
            <person name="Elias M."/>
            <person name="Gladyshev V.N."/>
            <person name="Groth M."/>
            <person name="Guda C."/>
            <person name="Hadaegh A."/>
            <person name="Iglesias-Rodriguez M.D."/>
            <person name="Jenkins J."/>
            <person name="Jones B.M."/>
            <person name="Lawson T."/>
            <person name="Leese F."/>
            <person name="Lindquist E."/>
            <person name="Lobanov A."/>
            <person name="Lomsadze A."/>
            <person name="Malik S.B."/>
            <person name="Marsh M.E."/>
            <person name="Mackinder L."/>
            <person name="Mock T."/>
            <person name="Mueller-Roeber B."/>
            <person name="Pagarete A."/>
            <person name="Parker M."/>
            <person name="Probert I."/>
            <person name="Quesneville H."/>
            <person name="Raines C."/>
            <person name="Rensing S.A."/>
            <person name="Riano-Pachon D.M."/>
            <person name="Richier S."/>
            <person name="Rokitta S."/>
            <person name="Shiraiwa Y."/>
            <person name="Soanes D.M."/>
            <person name="van der Giezen M."/>
            <person name="Wahlund T.M."/>
            <person name="Williams B."/>
            <person name="Wilson W."/>
            <person name="Wolfe G."/>
            <person name="Wurch L.L."/>
        </authorList>
    </citation>
    <scope>NUCLEOTIDE SEQUENCE</scope>
</reference>
<dbReference type="AlphaFoldDB" id="A0A0D3ICW4"/>
<dbReference type="InterPro" id="IPR029063">
    <property type="entry name" value="SAM-dependent_MTases_sf"/>
</dbReference>
<dbReference type="Proteomes" id="UP000013827">
    <property type="component" value="Unassembled WGS sequence"/>
</dbReference>
<dbReference type="SUPFAM" id="SSF53335">
    <property type="entry name" value="S-adenosyl-L-methionine-dependent methyltransferases"/>
    <property type="match status" value="1"/>
</dbReference>
<dbReference type="GeneID" id="17255134"/>
<dbReference type="InterPro" id="IPR025714">
    <property type="entry name" value="Methyltranfer_dom"/>
</dbReference>
<dbReference type="Gene3D" id="3.40.50.150">
    <property type="entry name" value="Vaccinia Virus protein VP39"/>
    <property type="match status" value="1"/>
</dbReference>
<evidence type="ECO:0000313" key="4">
    <source>
        <dbReference type="Proteomes" id="UP000013827"/>
    </source>
</evidence>
<dbReference type="PANTHER" id="PTHR42912:SF99">
    <property type="entry name" value="METHYLTRANSFERASE TYPE 12 DOMAIN-CONTAINING PROTEIN"/>
    <property type="match status" value="1"/>
</dbReference>
<reference evidence="3" key="2">
    <citation type="submission" date="2024-10" db="UniProtKB">
        <authorList>
            <consortium name="EnsemblProtists"/>
        </authorList>
    </citation>
    <scope>IDENTIFICATION</scope>
</reference>
<feature type="region of interest" description="Disordered" evidence="1">
    <location>
        <begin position="298"/>
        <end position="333"/>
    </location>
</feature>
<dbReference type="eggNOG" id="ENOG502S6MF">
    <property type="taxonomic scope" value="Eukaryota"/>
</dbReference>
<evidence type="ECO:0000256" key="1">
    <source>
        <dbReference type="SAM" id="MobiDB-lite"/>
    </source>
</evidence>
<dbReference type="InterPro" id="IPR050508">
    <property type="entry name" value="Methyltransf_Superfamily"/>
</dbReference>
<dbReference type="KEGG" id="ehx:EMIHUDRAFT_216961"/>
<evidence type="ECO:0000259" key="2">
    <source>
        <dbReference type="Pfam" id="PF13847"/>
    </source>
</evidence>
<sequence>MQYAGGGAAALDADAAALLEEAQGDVEKARTSYVGYTLAYLQDSMPELYEALKTDPSRPDAHAALVEVTWDAIAAFLPVTHEAAPSGEAQRRLGAIARVANDGSGPPPSRFLDVGCGTGLLLPFAVASGVPAAAYRGVDLSSRMVEVARQAHGDGALAAAAFDDRSFADVLAEEVAAGAGAEGGRHDVVVFNGALQFFADPVATLQQAAGLLRRSPHSRLVVAHVSGAAFVERERQENPMTVLSTMPTLAELSAIAGPLGLQAGPVVTPSFLGTEPEKIEAALRDFYLVVLRWDGEHGGVDGAPPPEGGAAEGGEGEQEWGLWKPGQDDNANE</sequence>
<evidence type="ECO:0000313" key="3">
    <source>
        <dbReference type="EnsemblProtists" id="EOD09099"/>
    </source>
</evidence>
<dbReference type="EnsemblProtists" id="EOD09099">
    <property type="protein sequence ID" value="EOD09099"/>
    <property type="gene ID" value="EMIHUDRAFT_216961"/>
</dbReference>
<dbReference type="RefSeq" id="XP_005761528.1">
    <property type="nucleotide sequence ID" value="XM_005761471.1"/>
</dbReference>
<dbReference type="PANTHER" id="PTHR42912">
    <property type="entry name" value="METHYLTRANSFERASE"/>
    <property type="match status" value="1"/>
</dbReference>
<dbReference type="Pfam" id="PF13847">
    <property type="entry name" value="Methyltransf_31"/>
    <property type="match status" value="1"/>
</dbReference>
<feature type="domain" description="Methyltransferase" evidence="2">
    <location>
        <begin position="110"/>
        <end position="237"/>
    </location>
</feature>
<dbReference type="GO" id="GO:0008168">
    <property type="term" value="F:methyltransferase activity"/>
    <property type="evidence" value="ECO:0007669"/>
    <property type="project" value="TreeGrafter"/>
</dbReference>
<organism evidence="3 4">
    <name type="scientific">Emiliania huxleyi (strain CCMP1516)</name>
    <dbReference type="NCBI Taxonomy" id="280463"/>
    <lineage>
        <taxon>Eukaryota</taxon>
        <taxon>Haptista</taxon>
        <taxon>Haptophyta</taxon>
        <taxon>Prymnesiophyceae</taxon>
        <taxon>Isochrysidales</taxon>
        <taxon>Noelaerhabdaceae</taxon>
        <taxon>Emiliania</taxon>
    </lineage>
</organism>
<dbReference type="CDD" id="cd02440">
    <property type="entry name" value="AdoMet_MTases"/>
    <property type="match status" value="1"/>
</dbReference>
<dbReference type="HOGENOM" id="CLU_907419_0_0_1"/>
<protein>
    <recommendedName>
        <fullName evidence="2">Methyltransferase domain-containing protein</fullName>
    </recommendedName>
</protein>
<name>A0A0D3ICW4_EMIH1</name>
<accession>A0A0D3ICW4</accession>
<dbReference type="PaxDb" id="2903-EOD09099"/>
<proteinExistence type="predicted"/>